<feature type="transmembrane region" description="Helical" evidence="1">
    <location>
        <begin position="30"/>
        <end position="46"/>
    </location>
</feature>
<keyword evidence="1" id="KW-0472">Membrane</keyword>
<evidence type="ECO:0000313" key="3">
    <source>
        <dbReference type="Proteomes" id="UP000178517"/>
    </source>
</evidence>
<dbReference type="STRING" id="1798406.A3A04_00430"/>
<name>A0A1G1ZMM6_9BACT</name>
<gene>
    <name evidence="2" type="ORF">A3A04_00430</name>
</gene>
<protein>
    <submittedName>
        <fullName evidence="2">Uncharacterized protein</fullName>
    </submittedName>
</protein>
<evidence type="ECO:0000313" key="2">
    <source>
        <dbReference type="EMBL" id="OGY65824.1"/>
    </source>
</evidence>
<dbReference type="EMBL" id="MHJI01000012">
    <property type="protein sequence ID" value="OGY65824.1"/>
    <property type="molecule type" value="Genomic_DNA"/>
</dbReference>
<dbReference type="Proteomes" id="UP000178517">
    <property type="component" value="Unassembled WGS sequence"/>
</dbReference>
<accession>A0A1G1ZMM6</accession>
<keyword evidence="1" id="KW-1133">Transmembrane helix</keyword>
<comment type="caution">
    <text evidence="2">The sequence shown here is derived from an EMBL/GenBank/DDBJ whole genome shotgun (WGS) entry which is preliminary data.</text>
</comment>
<feature type="transmembrane region" description="Helical" evidence="1">
    <location>
        <begin position="92"/>
        <end position="115"/>
    </location>
</feature>
<dbReference type="AlphaFoldDB" id="A0A1G1ZMM6"/>
<proteinExistence type="predicted"/>
<sequence length="155" mass="17834">MNPRFLISTLALVALGLIVQESNVMRIGNFVPNIVLVSGVVFAALWRGWLWRIFIILFATGITMTSIGLEAPLLYLLVAMILGMMIIDSLPWYPLINVPIVIVMQTLIFNAFLFSKRWSFYFQITSWDVLYNVVIALFLFFIFSLYIRPSDELIF</sequence>
<reference evidence="2 3" key="1">
    <citation type="journal article" date="2016" name="Nat. Commun.">
        <title>Thousands of microbial genomes shed light on interconnected biogeochemical processes in an aquifer system.</title>
        <authorList>
            <person name="Anantharaman K."/>
            <person name="Brown C.T."/>
            <person name="Hug L.A."/>
            <person name="Sharon I."/>
            <person name="Castelle C.J."/>
            <person name="Probst A.J."/>
            <person name="Thomas B.C."/>
            <person name="Singh A."/>
            <person name="Wilkins M.J."/>
            <person name="Karaoz U."/>
            <person name="Brodie E.L."/>
            <person name="Williams K.H."/>
            <person name="Hubbard S.S."/>
            <person name="Banfield J.F."/>
        </authorList>
    </citation>
    <scope>NUCLEOTIDE SEQUENCE [LARGE SCALE GENOMIC DNA]</scope>
</reference>
<feature type="transmembrane region" description="Helical" evidence="1">
    <location>
        <begin position="127"/>
        <end position="147"/>
    </location>
</feature>
<feature type="transmembrane region" description="Helical" evidence="1">
    <location>
        <begin position="53"/>
        <end position="86"/>
    </location>
</feature>
<organism evidence="2 3">
    <name type="scientific">Candidatus Harrisonbacteria bacterium RIFCSPLOWO2_01_FULL_40_28</name>
    <dbReference type="NCBI Taxonomy" id="1798406"/>
    <lineage>
        <taxon>Bacteria</taxon>
        <taxon>Candidatus Harrisoniibacteriota</taxon>
    </lineage>
</organism>
<keyword evidence="1" id="KW-0812">Transmembrane</keyword>
<evidence type="ECO:0000256" key="1">
    <source>
        <dbReference type="SAM" id="Phobius"/>
    </source>
</evidence>